<dbReference type="Proteomes" id="UP000071561">
    <property type="component" value="Chromosome"/>
</dbReference>
<evidence type="ECO:0000259" key="8">
    <source>
        <dbReference type="Pfam" id="PF10502"/>
    </source>
</evidence>
<evidence type="ECO:0000313" key="9">
    <source>
        <dbReference type="EMBL" id="AMP98043.1"/>
    </source>
</evidence>
<evidence type="ECO:0000256" key="5">
    <source>
        <dbReference type="ARBA" id="ARBA00022801"/>
    </source>
</evidence>
<evidence type="ECO:0000256" key="2">
    <source>
        <dbReference type="ARBA" id="ARBA00009370"/>
    </source>
</evidence>
<keyword evidence="7" id="KW-0812">Transmembrane</keyword>
<evidence type="ECO:0000256" key="3">
    <source>
        <dbReference type="ARBA" id="ARBA00013208"/>
    </source>
</evidence>
<dbReference type="PATRIC" id="fig|188932.3.peg.1153"/>
<name>A0A127V9L4_9SPHI</name>
<reference evidence="9 10" key="1">
    <citation type="submission" date="2016-03" db="EMBL/GenBank/DDBJ databases">
        <title>Complete genome sequence of Pedobacter cryoconitis PAMC 27485.</title>
        <authorList>
            <person name="Lee J."/>
            <person name="Kim O.-S."/>
        </authorList>
    </citation>
    <scope>NUCLEOTIDE SEQUENCE [LARGE SCALE GENOMIC DNA]</scope>
    <source>
        <strain evidence="9 10">PAMC 27485</strain>
    </source>
</reference>
<dbReference type="CDD" id="cd06529">
    <property type="entry name" value="S24_LexA-like"/>
    <property type="match status" value="1"/>
</dbReference>
<dbReference type="CDD" id="cd06530">
    <property type="entry name" value="S26_SPase_I"/>
    <property type="match status" value="1"/>
</dbReference>
<dbReference type="InterPro" id="IPR019758">
    <property type="entry name" value="Pept_S26A_signal_pept_1_CS"/>
</dbReference>
<comment type="catalytic activity">
    <reaction evidence="1 7">
        <text>Cleavage of hydrophobic, N-terminal signal or leader sequences from secreted and periplasmic proteins.</text>
        <dbReference type="EC" id="3.4.21.89"/>
    </reaction>
</comment>
<dbReference type="SUPFAM" id="SSF51306">
    <property type="entry name" value="LexA/Signal peptidase"/>
    <property type="match status" value="1"/>
</dbReference>
<dbReference type="GO" id="GO:0006465">
    <property type="term" value="P:signal peptide processing"/>
    <property type="evidence" value="ECO:0007669"/>
    <property type="project" value="InterPro"/>
</dbReference>
<feature type="transmembrane region" description="Helical" evidence="7">
    <location>
        <begin position="6"/>
        <end position="24"/>
    </location>
</feature>
<comment type="subcellular location">
    <subcellularLocation>
        <location evidence="7">Membrane</location>
        <topology evidence="7">Single-pass type II membrane protein</topology>
    </subcellularLocation>
</comment>
<dbReference type="Pfam" id="PF10502">
    <property type="entry name" value="Peptidase_S26"/>
    <property type="match status" value="1"/>
</dbReference>
<gene>
    <name evidence="9" type="ORF">AY601_1116</name>
</gene>
<dbReference type="PANTHER" id="PTHR43390:SF1">
    <property type="entry name" value="CHLOROPLAST PROCESSING PEPTIDASE"/>
    <property type="match status" value="1"/>
</dbReference>
<dbReference type="InterPro" id="IPR019757">
    <property type="entry name" value="Pept_S26A_signal_pept_1_Lys-AS"/>
</dbReference>
<dbReference type="InterPro" id="IPR036286">
    <property type="entry name" value="LexA/Signal_pep-like_sf"/>
</dbReference>
<dbReference type="InterPro" id="IPR000223">
    <property type="entry name" value="Pept_S26A_signal_pept_1"/>
</dbReference>
<keyword evidence="5 7" id="KW-0378">Hydrolase</keyword>
<dbReference type="GO" id="GO:0009003">
    <property type="term" value="F:signal peptidase activity"/>
    <property type="evidence" value="ECO:0007669"/>
    <property type="project" value="UniProtKB-EC"/>
</dbReference>
<dbReference type="InterPro" id="IPR039418">
    <property type="entry name" value="LexA-like"/>
</dbReference>
<comment type="similarity">
    <text evidence="2 7">Belongs to the peptidase S26 family.</text>
</comment>
<dbReference type="NCBIfam" id="TIGR02227">
    <property type="entry name" value="sigpep_I_bact"/>
    <property type="match status" value="1"/>
</dbReference>
<evidence type="ECO:0000256" key="7">
    <source>
        <dbReference type="RuleBase" id="RU362042"/>
    </source>
</evidence>
<dbReference type="AlphaFoldDB" id="A0A127V9L4"/>
<dbReference type="PANTHER" id="PTHR43390">
    <property type="entry name" value="SIGNAL PEPTIDASE I"/>
    <property type="match status" value="1"/>
</dbReference>
<dbReference type="InterPro" id="IPR019533">
    <property type="entry name" value="Peptidase_S26"/>
</dbReference>
<feature type="active site" evidence="6">
    <location>
        <position position="74"/>
    </location>
</feature>
<dbReference type="EC" id="3.4.21.89" evidence="3 7"/>
<evidence type="ECO:0000256" key="1">
    <source>
        <dbReference type="ARBA" id="ARBA00000677"/>
    </source>
</evidence>
<dbReference type="GO" id="GO:0004252">
    <property type="term" value="F:serine-type endopeptidase activity"/>
    <property type="evidence" value="ECO:0007669"/>
    <property type="project" value="InterPro"/>
</dbReference>
<dbReference type="KEGG" id="pcm:AY601_1116"/>
<dbReference type="PRINTS" id="PR00727">
    <property type="entry name" value="LEADERPTASE"/>
</dbReference>
<dbReference type="Gene3D" id="2.10.109.10">
    <property type="entry name" value="Umud Fragment, subunit A"/>
    <property type="match status" value="1"/>
</dbReference>
<feature type="active site" evidence="6">
    <location>
        <position position="38"/>
    </location>
</feature>
<accession>A0A127V9L4</accession>
<sequence>MKTLKSTTYFISIILIGFVLYVFIIKRFFIVYRVDQHSMENTLIDGDKVLVKLTDNISKNDIVIFQYNNTAFIKRLIGNPGDSLYIKNNIVYVNNQNIVSLYNLKNGASNSDKDIMILNSFGKRWTLSNWGPVVIPKKGVSIKLTSDNYSIYQRIIEEEQRKNINFQQLKDVSYKYTFKHNYIFVLGDNRLHSDDSRLFGFIPTANIIGKTNLVLFSMSDISRIFKTIK</sequence>
<organism evidence="9 10">
    <name type="scientific">Pedobacter cryoconitis</name>
    <dbReference type="NCBI Taxonomy" id="188932"/>
    <lineage>
        <taxon>Bacteria</taxon>
        <taxon>Pseudomonadati</taxon>
        <taxon>Bacteroidota</taxon>
        <taxon>Sphingobacteriia</taxon>
        <taxon>Sphingobacteriales</taxon>
        <taxon>Sphingobacteriaceae</taxon>
        <taxon>Pedobacter</taxon>
    </lineage>
</organism>
<keyword evidence="7" id="KW-0645">Protease</keyword>
<dbReference type="OrthoDB" id="9802919at2"/>
<evidence type="ECO:0000256" key="6">
    <source>
        <dbReference type="PIRSR" id="PIRSR600223-1"/>
    </source>
</evidence>
<evidence type="ECO:0000313" key="10">
    <source>
        <dbReference type="Proteomes" id="UP000071561"/>
    </source>
</evidence>
<dbReference type="GO" id="GO:0016020">
    <property type="term" value="C:membrane"/>
    <property type="evidence" value="ECO:0007669"/>
    <property type="project" value="UniProtKB-SubCell"/>
</dbReference>
<keyword evidence="7" id="KW-1133">Transmembrane helix</keyword>
<protein>
    <recommendedName>
        <fullName evidence="4 7">Signal peptidase I</fullName>
        <ecNumber evidence="3 7">3.4.21.89</ecNumber>
    </recommendedName>
</protein>
<dbReference type="PROSITE" id="PS00760">
    <property type="entry name" value="SPASE_I_2"/>
    <property type="match status" value="1"/>
</dbReference>
<keyword evidence="7" id="KW-0472">Membrane</keyword>
<keyword evidence="10" id="KW-1185">Reference proteome</keyword>
<dbReference type="PROSITE" id="PS00761">
    <property type="entry name" value="SPASE_I_3"/>
    <property type="match status" value="1"/>
</dbReference>
<dbReference type="EMBL" id="CP014504">
    <property type="protein sequence ID" value="AMP98043.1"/>
    <property type="molecule type" value="Genomic_DNA"/>
</dbReference>
<dbReference type="RefSeq" id="WP_068397633.1">
    <property type="nucleotide sequence ID" value="NZ_CP014504.1"/>
</dbReference>
<evidence type="ECO:0000256" key="4">
    <source>
        <dbReference type="ARBA" id="ARBA00019232"/>
    </source>
</evidence>
<feature type="domain" description="Peptidase S26" evidence="8">
    <location>
        <begin position="10"/>
        <end position="215"/>
    </location>
</feature>
<proteinExistence type="inferred from homology"/>